<feature type="region of interest" description="Disordered" evidence="1">
    <location>
        <begin position="19"/>
        <end position="63"/>
    </location>
</feature>
<evidence type="ECO:0008006" key="6">
    <source>
        <dbReference type="Google" id="ProtNLM"/>
    </source>
</evidence>
<keyword evidence="3" id="KW-0732">Signal</keyword>
<evidence type="ECO:0000256" key="3">
    <source>
        <dbReference type="SAM" id="SignalP"/>
    </source>
</evidence>
<keyword evidence="5" id="KW-1185">Reference proteome</keyword>
<organism evidence="4 5">
    <name type="scientific">Monosiga brevicollis</name>
    <name type="common">Choanoflagellate</name>
    <dbReference type="NCBI Taxonomy" id="81824"/>
    <lineage>
        <taxon>Eukaryota</taxon>
        <taxon>Choanoflagellata</taxon>
        <taxon>Craspedida</taxon>
        <taxon>Salpingoecidae</taxon>
        <taxon>Monosiga</taxon>
    </lineage>
</organism>
<feature type="signal peptide" evidence="3">
    <location>
        <begin position="1"/>
        <end position="21"/>
    </location>
</feature>
<evidence type="ECO:0000313" key="4">
    <source>
        <dbReference type="EMBL" id="EDQ86597.1"/>
    </source>
</evidence>
<dbReference type="EMBL" id="CH991565">
    <property type="protein sequence ID" value="EDQ86597.1"/>
    <property type="molecule type" value="Genomic_DNA"/>
</dbReference>
<reference evidence="4 5" key="1">
    <citation type="journal article" date="2008" name="Nature">
        <title>The genome of the choanoflagellate Monosiga brevicollis and the origin of metazoans.</title>
        <authorList>
            <consortium name="JGI Sequencing"/>
            <person name="King N."/>
            <person name="Westbrook M.J."/>
            <person name="Young S.L."/>
            <person name="Kuo A."/>
            <person name="Abedin M."/>
            <person name="Chapman J."/>
            <person name="Fairclough S."/>
            <person name="Hellsten U."/>
            <person name="Isogai Y."/>
            <person name="Letunic I."/>
            <person name="Marr M."/>
            <person name="Pincus D."/>
            <person name="Putnam N."/>
            <person name="Rokas A."/>
            <person name="Wright K.J."/>
            <person name="Zuzow R."/>
            <person name="Dirks W."/>
            <person name="Good M."/>
            <person name="Goodstein D."/>
            <person name="Lemons D."/>
            <person name="Li W."/>
            <person name="Lyons J.B."/>
            <person name="Morris A."/>
            <person name="Nichols S."/>
            <person name="Richter D.J."/>
            <person name="Salamov A."/>
            <person name="Bork P."/>
            <person name="Lim W.A."/>
            <person name="Manning G."/>
            <person name="Miller W.T."/>
            <person name="McGinnis W."/>
            <person name="Shapiro H."/>
            <person name="Tjian R."/>
            <person name="Grigoriev I.V."/>
            <person name="Rokhsar D."/>
        </authorList>
    </citation>
    <scope>NUCLEOTIDE SEQUENCE [LARGE SCALE GENOMIC DNA]</scope>
    <source>
        <strain evidence="5">MX1 / ATCC 50154</strain>
    </source>
</reference>
<evidence type="ECO:0000256" key="1">
    <source>
        <dbReference type="SAM" id="MobiDB-lite"/>
    </source>
</evidence>
<sequence length="270" mass="28723">MALVLSLLVFRLLRMPSGIRGAQTPPLPSHYRSSSPPPTAPPHHHHHLHHHRGSPRSSHSGNSQVVLSRNEGYVAVDPGSASNTDTESDIETEVVVMEPLAPLEINNIADVLRLPHIHELALAYMCLNALRMFRGRRVLACHFALALSAVATLLLYLTQQWIVLACFFLIIMGGGSGGTDVILSTSMAIDLGREANCITLVAGYIGGMGALGAMLQAPVVSLCLYLGGKSGVLWAMILLTVAASASVSRARALDTKRSLSVSQLSAKAAQ</sequence>
<feature type="transmembrane region" description="Helical" evidence="2">
    <location>
        <begin position="162"/>
        <end position="183"/>
    </location>
</feature>
<protein>
    <recommendedName>
        <fullName evidence="6">Major facilitator superfamily (MFS) profile domain-containing protein</fullName>
    </recommendedName>
</protein>
<dbReference type="InParanoid" id="A9V7K0"/>
<dbReference type="InterPro" id="IPR036259">
    <property type="entry name" value="MFS_trans_sf"/>
</dbReference>
<keyword evidence="2" id="KW-0812">Transmembrane</keyword>
<feature type="chain" id="PRO_5002745359" description="Major facilitator superfamily (MFS) profile domain-containing protein" evidence="3">
    <location>
        <begin position="22"/>
        <end position="270"/>
    </location>
</feature>
<name>A9V7K0_MONBE</name>
<dbReference type="GeneID" id="5893938"/>
<feature type="transmembrane region" description="Helical" evidence="2">
    <location>
        <begin position="137"/>
        <end position="156"/>
    </location>
</feature>
<keyword evidence="2" id="KW-1133">Transmembrane helix</keyword>
<dbReference type="Gene3D" id="1.20.1250.20">
    <property type="entry name" value="MFS general substrate transporter like domains"/>
    <property type="match status" value="1"/>
</dbReference>
<gene>
    <name evidence="4" type="ORF">MONBRDRAFT_28227</name>
</gene>
<proteinExistence type="predicted"/>
<feature type="transmembrane region" description="Helical" evidence="2">
    <location>
        <begin position="231"/>
        <end position="250"/>
    </location>
</feature>
<dbReference type="SUPFAM" id="SSF103473">
    <property type="entry name" value="MFS general substrate transporter"/>
    <property type="match status" value="1"/>
</dbReference>
<dbReference type="Proteomes" id="UP000001357">
    <property type="component" value="Unassembled WGS sequence"/>
</dbReference>
<keyword evidence="2" id="KW-0472">Membrane</keyword>
<evidence type="ECO:0000313" key="5">
    <source>
        <dbReference type="Proteomes" id="UP000001357"/>
    </source>
</evidence>
<feature type="compositionally biased region" description="Basic residues" evidence="1">
    <location>
        <begin position="42"/>
        <end position="54"/>
    </location>
</feature>
<evidence type="ECO:0000256" key="2">
    <source>
        <dbReference type="SAM" id="Phobius"/>
    </source>
</evidence>
<accession>A9V7K0</accession>
<feature type="transmembrane region" description="Helical" evidence="2">
    <location>
        <begin position="195"/>
        <end position="219"/>
    </location>
</feature>
<dbReference type="RefSeq" id="XP_001748710.1">
    <property type="nucleotide sequence ID" value="XM_001748658.1"/>
</dbReference>
<dbReference type="AlphaFoldDB" id="A9V7K0"/>
<dbReference type="KEGG" id="mbr:MONBRDRAFT_28227"/>